<name>A0A7J5XX30_DISMA</name>
<dbReference type="AlphaFoldDB" id="A0A7J5XX30"/>
<evidence type="ECO:0000313" key="1">
    <source>
        <dbReference type="EMBL" id="KAF3841665.1"/>
    </source>
</evidence>
<evidence type="ECO:0000313" key="2">
    <source>
        <dbReference type="Proteomes" id="UP000518266"/>
    </source>
</evidence>
<comment type="caution">
    <text evidence="1">The sequence shown here is derived from an EMBL/GenBank/DDBJ whole genome shotgun (WGS) entry which is preliminary data.</text>
</comment>
<dbReference type="EMBL" id="JAAKFY010000019">
    <property type="protein sequence ID" value="KAF3841665.1"/>
    <property type="molecule type" value="Genomic_DNA"/>
</dbReference>
<gene>
    <name evidence="1" type="ORF">F7725_023616</name>
</gene>
<proteinExistence type="predicted"/>
<organism evidence="1 2">
    <name type="scientific">Dissostichus mawsoni</name>
    <name type="common">Antarctic cod</name>
    <dbReference type="NCBI Taxonomy" id="36200"/>
    <lineage>
        <taxon>Eukaryota</taxon>
        <taxon>Metazoa</taxon>
        <taxon>Chordata</taxon>
        <taxon>Craniata</taxon>
        <taxon>Vertebrata</taxon>
        <taxon>Euteleostomi</taxon>
        <taxon>Actinopterygii</taxon>
        <taxon>Neopterygii</taxon>
        <taxon>Teleostei</taxon>
        <taxon>Neoteleostei</taxon>
        <taxon>Acanthomorphata</taxon>
        <taxon>Eupercaria</taxon>
        <taxon>Perciformes</taxon>
        <taxon>Notothenioidei</taxon>
        <taxon>Nototheniidae</taxon>
        <taxon>Dissostichus</taxon>
    </lineage>
</organism>
<dbReference type="Proteomes" id="UP000518266">
    <property type="component" value="Unassembled WGS sequence"/>
</dbReference>
<accession>A0A7J5XX30</accession>
<keyword evidence="2" id="KW-1185">Reference proteome</keyword>
<sequence>MTLSFSSRTVSICSCVSSCSVRARRISSITRCVASSFCFESFSSSLMDEIFGKKQEITQHHTYKSFWARVHKAAPASF</sequence>
<reference evidence="1 2" key="1">
    <citation type="submission" date="2020-03" db="EMBL/GenBank/DDBJ databases">
        <title>Dissostichus mawsoni Genome sequencing and assembly.</title>
        <authorList>
            <person name="Park H."/>
        </authorList>
    </citation>
    <scope>NUCLEOTIDE SEQUENCE [LARGE SCALE GENOMIC DNA]</scope>
    <source>
        <strain evidence="1">DM0001</strain>
        <tissue evidence="1">Muscle</tissue>
    </source>
</reference>
<protein>
    <submittedName>
        <fullName evidence="1">Uncharacterized protein</fullName>
    </submittedName>
</protein>